<dbReference type="InterPro" id="IPR003454">
    <property type="entry name" value="MOase_MmoB_DmpM"/>
</dbReference>
<evidence type="ECO:0000313" key="3">
    <source>
        <dbReference type="Proteomes" id="UP001060012"/>
    </source>
</evidence>
<keyword evidence="3" id="KW-1185">Reference proteome</keyword>
<dbReference type="Pfam" id="PF02406">
    <property type="entry name" value="MmoB_DmpM"/>
    <property type="match status" value="1"/>
</dbReference>
<dbReference type="Gene3D" id="3.90.56.10">
    <property type="entry name" value="Monooxygenase component MmoB/DmpM"/>
    <property type="match status" value="1"/>
</dbReference>
<name>A0ABY5E5F2_9BACT</name>
<accession>A0ABY5E5F2</accession>
<dbReference type="SUPFAM" id="SSF56029">
    <property type="entry name" value="Monooxygenase (hydroxylase) regulatory protein"/>
    <property type="match status" value="1"/>
</dbReference>
<evidence type="ECO:0000313" key="2">
    <source>
        <dbReference type="EMBL" id="UTJ06807.1"/>
    </source>
</evidence>
<protein>
    <submittedName>
        <fullName evidence="2">MmoB/DmpM family protein</fullName>
    </submittedName>
</protein>
<proteinExistence type="inferred from homology"/>
<sequence>MSKVFLALQAVDETRAIIEAIQEDNENVEVEPQPAMVKISAEKKMVINAQTVSDKLGRDWDPQELQLVLISLAGNVDEDYDHFTIYWEN</sequence>
<dbReference type="Proteomes" id="UP001060012">
    <property type="component" value="Chromosome"/>
</dbReference>
<comment type="similarity">
    <text evidence="1">Belongs to the TmoD/XamoD family.</text>
</comment>
<dbReference type="EMBL" id="CP100595">
    <property type="protein sequence ID" value="UTJ06807.1"/>
    <property type="molecule type" value="Genomic_DNA"/>
</dbReference>
<organism evidence="2 3">
    <name type="scientific">Arcobacter roscoffensis</name>
    <dbReference type="NCBI Taxonomy" id="2961520"/>
    <lineage>
        <taxon>Bacteria</taxon>
        <taxon>Pseudomonadati</taxon>
        <taxon>Campylobacterota</taxon>
        <taxon>Epsilonproteobacteria</taxon>
        <taxon>Campylobacterales</taxon>
        <taxon>Arcobacteraceae</taxon>
        <taxon>Arcobacter</taxon>
    </lineage>
</organism>
<evidence type="ECO:0000256" key="1">
    <source>
        <dbReference type="ARBA" id="ARBA00006313"/>
    </source>
</evidence>
<reference evidence="2" key="1">
    <citation type="submission" date="2022-07" db="EMBL/GenBank/DDBJ databases">
        <title>Arcobacter roscoffensis sp. nov., a marine bacterium isolated from coastal seawater collected from Roscoff, France.</title>
        <authorList>
            <person name="Pascual J."/>
            <person name="Lepeaux C."/>
            <person name="Methner A."/>
            <person name="Overmann J."/>
        </authorList>
    </citation>
    <scope>NUCLEOTIDE SEQUENCE</scope>
    <source>
        <strain evidence="2">ARW1-2F2</strain>
    </source>
</reference>
<gene>
    <name evidence="2" type="ORF">NJU99_01600</name>
</gene>
<dbReference type="InterPro" id="IPR036889">
    <property type="entry name" value="mOase_MmoB_DmpM_sf"/>
</dbReference>
<dbReference type="RefSeq" id="WP_254576986.1">
    <property type="nucleotide sequence ID" value="NZ_CP100595.1"/>
</dbReference>